<dbReference type="SUPFAM" id="SSF75169">
    <property type="entry name" value="DsrEFH-like"/>
    <property type="match status" value="1"/>
</dbReference>
<evidence type="ECO:0000256" key="3">
    <source>
        <dbReference type="ARBA" id="ARBA00022630"/>
    </source>
</evidence>
<feature type="domain" description="Rhodanese" evidence="7">
    <location>
        <begin position="464"/>
        <end position="551"/>
    </location>
</feature>
<dbReference type="AlphaFoldDB" id="A0AAW9ISH0"/>
<dbReference type="PRINTS" id="PR00411">
    <property type="entry name" value="PNDRDTASEI"/>
</dbReference>
<dbReference type="GO" id="GO:0016491">
    <property type="term" value="F:oxidoreductase activity"/>
    <property type="evidence" value="ECO:0007669"/>
    <property type="project" value="UniProtKB-KW"/>
</dbReference>
<evidence type="ECO:0000259" key="7">
    <source>
        <dbReference type="PROSITE" id="PS50206"/>
    </source>
</evidence>
<organism evidence="8 9">
    <name type="scientific">Clostridium perfringens</name>
    <dbReference type="NCBI Taxonomy" id="1502"/>
    <lineage>
        <taxon>Bacteria</taxon>
        <taxon>Bacillati</taxon>
        <taxon>Bacillota</taxon>
        <taxon>Clostridia</taxon>
        <taxon>Eubacteriales</taxon>
        <taxon>Clostridiaceae</taxon>
        <taxon>Clostridium</taxon>
    </lineage>
</organism>
<evidence type="ECO:0000256" key="1">
    <source>
        <dbReference type="ARBA" id="ARBA00001974"/>
    </source>
</evidence>
<evidence type="ECO:0000256" key="2">
    <source>
        <dbReference type="ARBA" id="ARBA00009130"/>
    </source>
</evidence>
<dbReference type="Pfam" id="PF13686">
    <property type="entry name" value="DrsE_2"/>
    <property type="match status" value="1"/>
</dbReference>
<evidence type="ECO:0000256" key="5">
    <source>
        <dbReference type="ARBA" id="ARBA00023002"/>
    </source>
</evidence>
<evidence type="ECO:0000313" key="9">
    <source>
        <dbReference type="Proteomes" id="UP001289066"/>
    </source>
</evidence>
<keyword evidence="3" id="KW-0285">Flavoprotein</keyword>
<dbReference type="PROSITE" id="PS01148">
    <property type="entry name" value="UPF0033"/>
    <property type="match status" value="1"/>
</dbReference>
<dbReference type="SUPFAM" id="SSF51905">
    <property type="entry name" value="FAD/NAD(P)-binding domain"/>
    <property type="match status" value="1"/>
</dbReference>
<dbReference type="PROSITE" id="PS50206">
    <property type="entry name" value="RHODANESE_3"/>
    <property type="match status" value="1"/>
</dbReference>
<dbReference type="Proteomes" id="UP001289066">
    <property type="component" value="Unassembled WGS sequence"/>
</dbReference>
<dbReference type="InterPro" id="IPR001455">
    <property type="entry name" value="TusA-like"/>
</dbReference>
<dbReference type="Pfam" id="PF07992">
    <property type="entry name" value="Pyr_redox_2"/>
    <property type="match status" value="1"/>
</dbReference>
<dbReference type="InterPro" id="IPR027396">
    <property type="entry name" value="DsrEFH-like"/>
</dbReference>
<reference evidence="8" key="1">
    <citation type="submission" date="2019-11" db="EMBL/GenBank/DDBJ databases">
        <title>Characterization of Clostridium perfringens isolates from swine manure treated agricultural soils.</title>
        <authorList>
            <person name="Wushke S.T."/>
        </authorList>
    </citation>
    <scope>NUCLEOTIDE SEQUENCE</scope>
    <source>
        <strain evidence="8">X15</strain>
    </source>
</reference>
<keyword evidence="4" id="KW-0274">FAD</keyword>
<keyword evidence="5" id="KW-0560">Oxidoreductase</keyword>
<protein>
    <submittedName>
        <fullName evidence="8">Pyridine nucleotide-disulfide oxidoreductase</fullName>
    </submittedName>
</protein>
<dbReference type="Pfam" id="PF02852">
    <property type="entry name" value="Pyr_redox_dim"/>
    <property type="match status" value="1"/>
</dbReference>
<dbReference type="InterPro" id="IPR001763">
    <property type="entry name" value="Rhodanese-like_dom"/>
</dbReference>
<dbReference type="Gene3D" id="3.40.250.10">
    <property type="entry name" value="Rhodanese-like domain"/>
    <property type="match status" value="1"/>
</dbReference>
<dbReference type="Gene3D" id="3.40.1260.10">
    <property type="entry name" value="DsrEFH-like"/>
    <property type="match status" value="1"/>
</dbReference>
<comment type="similarity">
    <text evidence="2">Belongs to the class-III pyridine nucleotide-disulfide oxidoreductase family.</text>
</comment>
<keyword evidence="6" id="KW-0676">Redox-active center</keyword>
<evidence type="ECO:0000256" key="6">
    <source>
        <dbReference type="ARBA" id="ARBA00023284"/>
    </source>
</evidence>
<dbReference type="PANTHER" id="PTHR43429">
    <property type="entry name" value="PYRIDINE NUCLEOTIDE-DISULFIDE OXIDOREDUCTASE DOMAIN-CONTAINING"/>
    <property type="match status" value="1"/>
</dbReference>
<dbReference type="SUPFAM" id="SSF55424">
    <property type="entry name" value="FAD/NAD-linked reductases, dimerisation (C-terminal) domain"/>
    <property type="match status" value="1"/>
</dbReference>
<evidence type="ECO:0000256" key="4">
    <source>
        <dbReference type="ARBA" id="ARBA00022827"/>
    </source>
</evidence>
<dbReference type="InterPro" id="IPR004099">
    <property type="entry name" value="Pyr_nucl-diS_OxRdtase_dimer"/>
</dbReference>
<sequence length="817" mass="89836">MSKKRALIVGGVAGGASAAARLRRLDENIDIVIFEKGEYISFANCGLPYHIGEVIKDRNNLILQSPEKMKNRFDIDVRVNSEVVSVDAENKIVKVVSKNNGTYEEKYDYLVLSPGAKPIQPNLPGKDSKRIHTLRTINDMDGIKVEVDNGNVKNAIVIGGGYIGIEVCENLKHRGVNVTLVEAAPHILAPFDSEISELLEMEMNDNEVSIILKDRVEAFNDIEDKIKVTLNSGKELSGDIVISAIGVMPDTEFLKDTGIELGERGHILVDNNMKTNKDAIFAAGDAVAVKDLVNGSTTFIPLAGPANRQGRIIADNIIGLNSKYKGTLGTSIIKVFDLTAASTGNNERTLKRLGVDYKKVYLYPMTHAGYYPGAKQLSLKVLYALDGKVLGAQAVGYEGVDKFIDVIATVIKLKGTMEDLRELELAYAPPYLSAKSPANMAGFIAENEEFGLSDLVFVEDLDKLNNNNILLDVRENIEVENGMIKGAIHIPVDSLRDRLNELDKNKEIWVYCAVGIRGWIAERILKQHGFKVKNLSGGYKAYSTYGYKAKEFNNKEATEEREVVDNMKERKAIDLNAEGLCCPGPLMQVKMTMDMMEKGEMLNVSASDPGFFKDIEAWSKRTKNTLVSLKKENGLIKASIIKGFEDNEVAVSKDNTQLVQEKNGQTIVVFSGDLDKAIASFIIANGAAAMGKKVTMFFTFWGLNILRKHEKVNVNKSFIEKSFGIMMPRGSKKLGLSKMNMGGIGSKLIRGIMKKKNVQSLEELIQAAIDNGIEIVACTMSMDVMGIKEEELIDGVKYGGVGYYLGEAEDSSSNLFI</sequence>
<gene>
    <name evidence="8" type="ORF">GNF81_10375</name>
</gene>
<dbReference type="Gene3D" id="3.50.50.60">
    <property type="entry name" value="FAD/NAD(P)-binding domain"/>
    <property type="match status" value="2"/>
</dbReference>
<dbReference type="PRINTS" id="PR00368">
    <property type="entry name" value="FADPNR"/>
</dbReference>
<dbReference type="EMBL" id="WNVG01000034">
    <property type="protein sequence ID" value="MDZ5033193.1"/>
    <property type="molecule type" value="Genomic_DNA"/>
</dbReference>
<dbReference type="RefSeq" id="WP_087326910.1">
    <property type="nucleotide sequence ID" value="NZ_CABHJC010000005.1"/>
</dbReference>
<dbReference type="Pfam" id="PF01206">
    <property type="entry name" value="TusA"/>
    <property type="match status" value="1"/>
</dbReference>
<dbReference type="Pfam" id="PF00581">
    <property type="entry name" value="Rhodanese"/>
    <property type="match status" value="1"/>
</dbReference>
<dbReference type="Gene3D" id="3.30.110.40">
    <property type="entry name" value="TusA-like domain"/>
    <property type="match status" value="1"/>
</dbReference>
<evidence type="ECO:0000313" key="8">
    <source>
        <dbReference type="EMBL" id="MDZ5033193.1"/>
    </source>
</evidence>
<dbReference type="InterPro" id="IPR050260">
    <property type="entry name" value="FAD-bd_OxRdtase"/>
</dbReference>
<dbReference type="PANTHER" id="PTHR43429:SF1">
    <property type="entry name" value="NAD(P)H SULFUR OXIDOREDUCTASE (COA-DEPENDENT)"/>
    <property type="match status" value="1"/>
</dbReference>
<dbReference type="SUPFAM" id="SSF52821">
    <property type="entry name" value="Rhodanese/Cell cycle control phosphatase"/>
    <property type="match status" value="1"/>
</dbReference>
<accession>A0AAW9ISH0</accession>
<dbReference type="InterPro" id="IPR036873">
    <property type="entry name" value="Rhodanese-like_dom_sf"/>
</dbReference>
<dbReference type="InterPro" id="IPR023753">
    <property type="entry name" value="FAD/NAD-binding_dom"/>
</dbReference>
<dbReference type="InterPro" id="IPR036188">
    <property type="entry name" value="FAD/NAD-bd_sf"/>
</dbReference>
<dbReference type="InterPro" id="IPR032836">
    <property type="entry name" value="DsrE2-like"/>
</dbReference>
<dbReference type="InterPro" id="IPR036868">
    <property type="entry name" value="TusA-like_sf"/>
</dbReference>
<comment type="cofactor">
    <cofactor evidence="1">
        <name>FAD</name>
        <dbReference type="ChEBI" id="CHEBI:57692"/>
    </cofactor>
</comment>
<name>A0AAW9ISH0_CLOPF</name>
<dbReference type="SUPFAM" id="SSF64307">
    <property type="entry name" value="SirA-like"/>
    <property type="match status" value="1"/>
</dbReference>
<dbReference type="InterPro" id="IPR016156">
    <property type="entry name" value="FAD/NAD-linked_Rdtase_dimer_sf"/>
</dbReference>
<comment type="caution">
    <text evidence="8">The sequence shown here is derived from an EMBL/GenBank/DDBJ whole genome shotgun (WGS) entry which is preliminary data.</text>
</comment>
<dbReference type="SMART" id="SM00450">
    <property type="entry name" value="RHOD"/>
    <property type="match status" value="1"/>
</dbReference>
<dbReference type="CDD" id="cd01524">
    <property type="entry name" value="RHOD_Pyr_redox"/>
    <property type="match status" value="1"/>
</dbReference>
<proteinExistence type="inferred from homology"/>